<dbReference type="InParanoid" id="A0A1X2H863"/>
<proteinExistence type="inferred from homology"/>
<organism evidence="11 12">
    <name type="scientific">Syncephalastrum racemosum</name>
    <name type="common">Filamentous fungus</name>
    <dbReference type="NCBI Taxonomy" id="13706"/>
    <lineage>
        <taxon>Eukaryota</taxon>
        <taxon>Fungi</taxon>
        <taxon>Fungi incertae sedis</taxon>
        <taxon>Mucoromycota</taxon>
        <taxon>Mucoromycotina</taxon>
        <taxon>Mucoromycetes</taxon>
        <taxon>Mucorales</taxon>
        <taxon>Syncephalastraceae</taxon>
        <taxon>Syncephalastrum</taxon>
    </lineage>
</organism>
<evidence type="ECO:0000256" key="3">
    <source>
        <dbReference type="ARBA" id="ARBA00004196"/>
    </source>
</evidence>
<evidence type="ECO:0000256" key="6">
    <source>
        <dbReference type="ARBA" id="ARBA00022971"/>
    </source>
</evidence>
<dbReference type="OrthoDB" id="10248838at2759"/>
<dbReference type="AlphaFoldDB" id="A0A1X2H863"/>
<dbReference type="InterPro" id="IPR026777">
    <property type="entry name" value="PRM1"/>
</dbReference>
<evidence type="ECO:0000256" key="1">
    <source>
        <dbReference type="ARBA" id="ARBA00002512"/>
    </source>
</evidence>
<evidence type="ECO:0000256" key="4">
    <source>
        <dbReference type="ARBA" id="ARBA00010780"/>
    </source>
</evidence>
<evidence type="ECO:0000256" key="2">
    <source>
        <dbReference type="ARBA" id="ARBA00004127"/>
    </source>
</evidence>
<name>A0A1X2H863_SYNRA</name>
<dbReference type="GO" id="GO:0005886">
    <property type="term" value="C:plasma membrane"/>
    <property type="evidence" value="ECO:0007669"/>
    <property type="project" value="UniProtKB-SubCell"/>
</dbReference>
<evidence type="ECO:0000313" key="12">
    <source>
        <dbReference type="Proteomes" id="UP000242180"/>
    </source>
</evidence>
<evidence type="ECO:0000256" key="8">
    <source>
        <dbReference type="ARBA" id="ARBA00023136"/>
    </source>
</evidence>
<evidence type="ECO:0000256" key="9">
    <source>
        <dbReference type="ARBA" id="ARBA00023180"/>
    </source>
</evidence>
<dbReference type="EMBL" id="MCGN01000007">
    <property type="protein sequence ID" value="ORY94767.1"/>
    <property type="molecule type" value="Genomic_DNA"/>
</dbReference>
<evidence type="ECO:0000256" key="10">
    <source>
        <dbReference type="RuleBase" id="RU366035"/>
    </source>
</evidence>
<keyword evidence="12" id="KW-1185">Reference proteome</keyword>
<comment type="function">
    <text evidence="1 10">Involved in cell fusion during mating by stabilizing the plasma membrane fusion event.</text>
</comment>
<evidence type="ECO:0000256" key="7">
    <source>
        <dbReference type="ARBA" id="ARBA00022989"/>
    </source>
</evidence>
<evidence type="ECO:0000313" key="11">
    <source>
        <dbReference type="EMBL" id="ORY94767.1"/>
    </source>
</evidence>
<feature type="transmembrane region" description="Helical" evidence="10">
    <location>
        <begin position="182"/>
        <end position="204"/>
    </location>
</feature>
<feature type="transmembrane region" description="Helical" evidence="10">
    <location>
        <begin position="225"/>
        <end position="247"/>
    </location>
</feature>
<keyword evidence="10" id="KW-1003">Cell membrane</keyword>
<dbReference type="STRING" id="13706.A0A1X2H863"/>
<comment type="caution">
    <text evidence="11">The sequence shown here is derived from an EMBL/GenBank/DDBJ whole genome shotgun (WGS) entry which is preliminary data.</text>
</comment>
<protein>
    <recommendedName>
        <fullName evidence="10">Plasma membrane fusion protein PRM1</fullName>
    </recommendedName>
</protein>
<gene>
    <name evidence="11" type="ORF">BCR43DRAFT_516402</name>
</gene>
<dbReference type="GO" id="GO:0032220">
    <property type="term" value="P:plasma membrane fusion involved in cytogamy"/>
    <property type="evidence" value="ECO:0007669"/>
    <property type="project" value="TreeGrafter"/>
</dbReference>
<comment type="subcellular location">
    <subcellularLocation>
        <location evidence="3">Cell envelope</location>
    </subcellularLocation>
    <subcellularLocation>
        <location evidence="10">Cell membrane</location>
        <topology evidence="10">Multi-pass membrane protein</topology>
    </subcellularLocation>
    <subcellularLocation>
        <location evidence="2">Endomembrane system</location>
        <topology evidence="2">Multi-pass membrane protein</topology>
    </subcellularLocation>
</comment>
<keyword evidence="6 10" id="KW-0184">Conjugation</keyword>
<keyword evidence="9" id="KW-0325">Glycoprotein</keyword>
<feature type="transmembrane region" description="Helical" evidence="10">
    <location>
        <begin position="351"/>
        <end position="370"/>
    </location>
</feature>
<dbReference type="PANTHER" id="PTHR31030">
    <property type="entry name" value="PLASMA MEMBRANE FUSION PROTEIN PRM1"/>
    <property type="match status" value="1"/>
</dbReference>
<dbReference type="Proteomes" id="UP000242180">
    <property type="component" value="Unassembled WGS sequence"/>
</dbReference>
<evidence type="ECO:0000256" key="5">
    <source>
        <dbReference type="ARBA" id="ARBA00022692"/>
    </source>
</evidence>
<comment type="similarity">
    <text evidence="4 10">Belongs to the PRM1 family.</text>
</comment>
<keyword evidence="5 10" id="KW-0812">Transmembrane</keyword>
<sequence>MVSRAAVAYSLVWLNPVSLALATVMWHAYQLQSAFQTACALVPLVSNASQIIALNAGRELLTAVGALEGIVLWVVGAYKSTYRCLLGLAINGVVDVVMGAVQGVEQATHVIEQAFTGQHDDSTTLSTTMQHVQERVHNWTSPDAVDALDTVLRRPFDAVSQQINETFSAWQPAPMEGCTGHVVPLVLGVLGCLLVLSVASNAYLVYRSLHRKPQPRWYEPMTQPLAVYCLIVGVVGALTQFALAILLPSMDDINAWIAGTEMDLNTHALGIVRETATAANHTVAAVVDHITAFLKETLGGTILEKPATDVLSCLILLKLEKMEQGLTWMADHSYVNLTRINHPVHQDTSHVLYGSIWLACVLVAIGLWVVPTDEGQQRETRTLKSG</sequence>
<keyword evidence="8 10" id="KW-0472">Membrane</keyword>
<keyword evidence="7 10" id="KW-1133">Transmembrane helix</keyword>
<reference evidence="11 12" key="1">
    <citation type="submission" date="2016-07" db="EMBL/GenBank/DDBJ databases">
        <title>Pervasive Adenine N6-methylation of Active Genes in Fungi.</title>
        <authorList>
            <consortium name="DOE Joint Genome Institute"/>
            <person name="Mondo S.J."/>
            <person name="Dannebaum R.O."/>
            <person name="Kuo R.C."/>
            <person name="Labutti K."/>
            <person name="Haridas S."/>
            <person name="Kuo A."/>
            <person name="Salamov A."/>
            <person name="Ahrendt S.R."/>
            <person name="Lipzen A."/>
            <person name="Sullivan W."/>
            <person name="Andreopoulos W.B."/>
            <person name="Clum A."/>
            <person name="Lindquist E."/>
            <person name="Daum C."/>
            <person name="Ramamoorthy G.K."/>
            <person name="Gryganskyi A."/>
            <person name="Culley D."/>
            <person name="Magnuson J.K."/>
            <person name="James T.Y."/>
            <person name="O'Malley M.A."/>
            <person name="Stajich J.E."/>
            <person name="Spatafora J.W."/>
            <person name="Visel A."/>
            <person name="Grigoriev I.V."/>
        </authorList>
    </citation>
    <scope>NUCLEOTIDE SEQUENCE [LARGE SCALE GENOMIC DNA]</scope>
    <source>
        <strain evidence="11 12">NRRL 2496</strain>
    </source>
</reference>
<dbReference type="PANTHER" id="PTHR31030:SF1">
    <property type="entry name" value="PLASMA MEMBRANE FUSION PROTEIN PRM1"/>
    <property type="match status" value="1"/>
</dbReference>
<dbReference type="GO" id="GO:0043332">
    <property type="term" value="C:mating projection tip"/>
    <property type="evidence" value="ECO:0007669"/>
    <property type="project" value="UniProtKB-UniRule"/>
</dbReference>
<accession>A0A1X2H863</accession>
<dbReference type="GO" id="GO:0012505">
    <property type="term" value="C:endomembrane system"/>
    <property type="evidence" value="ECO:0007669"/>
    <property type="project" value="UniProtKB-SubCell"/>
</dbReference>
<comment type="caution">
    <text evidence="10">Lacks conserved residue(s) required for the propagation of feature annotation.</text>
</comment>